<dbReference type="AlphaFoldDB" id="A0A0E9WEJ8"/>
<accession>A0A0E9WEJ8</accession>
<evidence type="ECO:0000313" key="1">
    <source>
        <dbReference type="EMBL" id="JAH88000.1"/>
    </source>
</evidence>
<proteinExistence type="predicted"/>
<reference evidence="1" key="2">
    <citation type="journal article" date="2015" name="Fish Shellfish Immunol.">
        <title>Early steps in the European eel (Anguilla anguilla)-Vibrio vulnificus interaction in the gills: Role of the RtxA13 toxin.</title>
        <authorList>
            <person name="Callol A."/>
            <person name="Pajuelo D."/>
            <person name="Ebbesson L."/>
            <person name="Teles M."/>
            <person name="MacKenzie S."/>
            <person name="Amaro C."/>
        </authorList>
    </citation>
    <scope>NUCLEOTIDE SEQUENCE</scope>
</reference>
<reference evidence="1" key="1">
    <citation type="submission" date="2014-11" db="EMBL/GenBank/DDBJ databases">
        <authorList>
            <person name="Amaro Gonzalez C."/>
        </authorList>
    </citation>
    <scope>NUCLEOTIDE SEQUENCE</scope>
</reference>
<protein>
    <submittedName>
        <fullName evidence="1">Uncharacterized protein</fullName>
    </submittedName>
</protein>
<sequence>MLCKKLRKALWIRASAKFTLFRRAFRDCLFPIAGSENDQPHESPLAIC</sequence>
<organism evidence="1">
    <name type="scientific">Anguilla anguilla</name>
    <name type="common">European freshwater eel</name>
    <name type="synonym">Muraena anguilla</name>
    <dbReference type="NCBI Taxonomy" id="7936"/>
    <lineage>
        <taxon>Eukaryota</taxon>
        <taxon>Metazoa</taxon>
        <taxon>Chordata</taxon>
        <taxon>Craniata</taxon>
        <taxon>Vertebrata</taxon>
        <taxon>Euteleostomi</taxon>
        <taxon>Actinopterygii</taxon>
        <taxon>Neopterygii</taxon>
        <taxon>Teleostei</taxon>
        <taxon>Anguilliformes</taxon>
        <taxon>Anguillidae</taxon>
        <taxon>Anguilla</taxon>
    </lineage>
</organism>
<name>A0A0E9WEJ8_ANGAN</name>
<dbReference type="EMBL" id="GBXM01020577">
    <property type="protein sequence ID" value="JAH88000.1"/>
    <property type="molecule type" value="Transcribed_RNA"/>
</dbReference>